<keyword evidence="2" id="KW-0540">Nuclease</keyword>
<sequence length="125" mass="14162">MRQIVMDTETTGIDPKEGHRIIEIGAVEVVNRRLTGRTYHQYINPQRAIDPEAMSVHGITDERVANEPVFGEIAQAFWDFIEGAELVIHNAPFDVGFMNAEFTRLKNDGGPPSGRSRRAVRCWIR</sequence>
<evidence type="ECO:0000256" key="5">
    <source>
        <dbReference type="ARBA" id="ARBA00026073"/>
    </source>
</evidence>
<feature type="domain" description="Exonuclease" evidence="7">
    <location>
        <begin position="2"/>
        <end position="125"/>
    </location>
</feature>
<comment type="catalytic activity">
    <reaction evidence="6">
        <text>DNA(n) + a 2'-deoxyribonucleoside 5'-triphosphate = DNA(n+1) + diphosphate</text>
        <dbReference type="Rhea" id="RHEA:22508"/>
        <dbReference type="Rhea" id="RHEA-COMP:17339"/>
        <dbReference type="Rhea" id="RHEA-COMP:17340"/>
        <dbReference type="ChEBI" id="CHEBI:33019"/>
        <dbReference type="ChEBI" id="CHEBI:61560"/>
        <dbReference type="ChEBI" id="CHEBI:173112"/>
        <dbReference type="EC" id="2.7.7.7"/>
    </reaction>
</comment>
<organism evidence="8 9">
    <name type="scientific">Zymobacter palmae</name>
    <dbReference type="NCBI Taxonomy" id="33074"/>
    <lineage>
        <taxon>Bacteria</taxon>
        <taxon>Pseudomonadati</taxon>
        <taxon>Pseudomonadota</taxon>
        <taxon>Gammaproteobacteria</taxon>
        <taxon>Oceanospirillales</taxon>
        <taxon>Halomonadaceae</taxon>
        <taxon>Zymobacter group</taxon>
        <taxon>Zymobacter</taxon>
    </lineage>
</organism>
<accession>A0A348HEL8</accession>
<keyword evidence="3" id="KW-0378">Hydrolase</keyword>
<dbReference type="InterPro" id="IPR036397">
    <property type="entry name" value="RNaseH_sf"/>
</dbReference>
<comment type="function">
    <text evidence="4">DNA polymerase III is a complex, multichain enzyme responsible for most of the replicative synthesis in bacteria. The epsilon subunit contain the editing function and is a proofreading 3'-5' exonuclease.</text>
</comment>
<evidence type="ECO:0000313" key="9">
    <source>
        <dbReference type="Proteomes" id="UP000267342"/>
    </source>
</evidence>
<dbReference type="GO" id="GO:0005829">
    <property type="term" value="C:cytosol"/>
    <property type="evidence" value="ECO:0007669"/>
    <property type="project" value="TreeGrafter"/>
</dbReference>
<dbReference type="NCBIfam" id="TIGR00573">
    <property type="entry name" value="dnaq"/>
    <property type="match status" value="1"/>
</dbReference>
<evidence type="ECO:0000256" key="1">
    <source>
        <dbReference type="ARBA" id="ARBA00012417"/>
    </source>
</evidence>
<proteinExistence type="predicted"/>
<dbReference type="GO" id="GO:0045004">
    <property type="term" value="P:DNA replication proofreading"/>
    <property type="evidence" value="ECO:0007669"/>
    <property type="project" value="TreeGrafter"/>
</dbReference>
<dbReference type="GO" id="GO:0003887">
    <property type="term" value="F:DNA-directed DNA polymerase activity"/>
    <property type="evidence" value="ECO:0007669"/>
    <property type="project" value="UniProtKB-EC"/>
</dbReference>
<dbReference type="PANTHER" id="PTHR30231">
    <property type="entry name" value="DNA POLYMERASE III SUBUNIT EPSILON"/>
    <property type="match status" value="1"/>
</dbReference>
<dbReference type="SMART" id="SM00479">
    <property type="entry name" value="EXOIII"/>
    <property type="match status" value="1"/>
</dbReference>
<dbReference type="PANTHER" id="PTHR30231:SF41">
    <property type="entry name" value="DNA POLYMERASE III SUBUNIT EPSILON"/>
    <property type="match status" value="1"/>
</dbReference>
<keyword evidence="9" id="KW-1185">Reference proteome</keyword>
<dbReference type="EC" id="2.7.7.7" evidence="1"/>
<evidence type="ECO:0000256" key="2">
    <source>
        <dbReference type="ARBA" id="ARBA00022722"/>
    </source>
</evidence>
<evidence type="ECO:0000256" key="4">
    <source>
        <dbReference type="ARBA" id="ARBA00025483"/>
    </source>
</evidence>
<keyword evidence="3" id="KW-0269">Exonuclease</keyword>
<name>A0A348HEL8_9GAMM</name>
<evidence type="ECO:0000256" key="3">
    <source>
        <dbReference type="ARBA" id="ARBA00022839"/>
    </source>
</evidence>
<dbReference type="Proteomes" id="UP000267342">
    <property type="component" value="Chromosome"/>
</dbReference>
<evidence type="ECO:0000259" key="7">
    <source>
        <dbReference type="SMART" id="SM00479"/>
    </source>
</evidence>
<dbReference type="GO" id="GO:0003677">
    <property type="term" value="F:DNA binding"/>
    <property type="evidence" value="ECO:0007669"/>
    <property type="project" value="InterPro"/>
</dbReference>
<reference evidence="8 9" key="1">
    <citation type="submission" date="2018-09" db="EMBL/GenBank/DDBJ databases">
        <title>Zymobacter palmae IAM14233 (=T109) whole genome analysis.</title>
        <authorList>
            <person name="Yanase H."/>
        </authorList>
    </citation>
    <scope>NUCLEOTIDE SEQUENCE [LARGE SCALE GENOMIC DNA]</scope>
    <source>
        <strain evidence="8 9">IAM14233</strain>
    </source>
</reference>
<dbReference type="KEGG" id="zpl:ZBT109_1310"/>
<dbReference type="GO" id="GO:0008408">
    <property type="term" value="F:3'-5' exonuclease activity"/>
    <property type="evidence" value="ECO:0007669"/>
    <property type="project" value="TreeGrafter"/>
</dbReference>
<dbReference type="SUPFAM" id="SSF53098">
    <property type="entry name" value="Ribonuclease H-like"/>
    <property type="match status" value="1"/>
</dbReference>
<evidence type="ECO:0000313" key="8">
    <source>
        <dbReference type="EMBL" id="BBG30070.1"/>
    </source>
</evidence>
<gene>
    <name evidence="8" type="ORF">ZBT109_1310</name>
</gene>
<dbReference type="AlphaFoldDB" id="A0A348HEL8"/>
<evidence type="ECO:0000256" key="6">
    <source>
        <dbReference type="ARBA" id="ARBA00049244"/>
    </source>
</evidence>
<dbReference type="FunFam" id="3.30.420.10:FF:000045">
    <property type="entry name" value="3'-5' exonuclease DinG"/>
    <property type="match status" value="1"/>
</dbReference>
<dbReference type="Pfam" id="PF00929">
    <property type="entry name" value="RNase_T"/>
    <property type="match status" value="1"/>
</dbReference>
<dbReference type="InterPro" id="IPR013520">
    <property type="entry name" value="Ribonucl_H"/>
</dbReference>
<protein>
    <recommendedName>
        <fullName evidence="1">DNA-directed DNA polymerase</fullName>
        <ecNumber evidence="1">2.7.7.7</ecNumber>
    </recommendedName>
</protein>
<comment type="subunit">
    <text evidence="5">DNA polymerase III contains a core (composed of alpha, epsilon and theta chains) that associates with a tau subunit. This core dimerizes to form the POLIII' complex. PolIII' associates with the gamma complex (composed of gamma, delta, delta', psi and chi chains) and with the beta chain to form the complete DNA polymerase III complex.</text>
</comment>
<dbReference type="InterPro" id="IPR006054">
    <property type="entry name" value="DnaQ"/>
</dbReference>
<dbReference type="Gene3D" id="3.30.420.10">
    <property type="entry name" value="Ribonuclease H-like superfamily/Ribonuclease H"/>
    <property type="match status" value="1"/>
</dbReference>
<dbReference type="EMBL" id="AP018933">
    <property type="protein sequence ID" value="BBG30070.1"/>
    <property type="molecule type" value="Genomic_DNA"/>
</dbReference>
<dbReference type="InterPro" id="IPR012337">
    <property type="entry name" value="RNaseH-like_sf"/>
</dbReference>